<dbReference type="InterPro" id="IPR029068">
    <property type="entry name" value="Glyas_Bleomycin-R_OHBP_Dase"/>
</dbReference>
<protein>
    <submittedName>
        <fullName evidence="2">VOC family protein</fullName>
    </submittedName>
</protein>
<evidence type="ECO:0000313" key="2">
    <source>
        <dbReference type="EMBL" id="MFB9260462.1"/>
    </source>
</evidence>
<dbReference type="EMBL" id="JBHMDY010000006">
    <property type="protein sequence ID" value="MFB9260462.1"/>
    <property type="molecule type" value="Genomic_DNA"/>
</dbReference>
<dbReference type="PANTHER" id="PTHR33993">
    <property type="entry name" value="GLYOXALASE-RELATED"/>
    <property type="match status" value="1"/>
</dbReference>
<dbReference type="Pfam" id="PF00903">
    <property type="entry name" value="Glyoxalase"/>
    <property type="match status" value="1"/>
</dbReference>
<sequence>MSRKPLEITLVEFPSTSMSATSDFLATVCGWTPTVYGQSYSNLVGGGIDVGVQGDAHEQSPAPLMVIRVNDLDEAREQVEAAGGTITFGPFDFPGGRRFHFREPGGNEMAMWVAVTRPDPPTE</sequence>
<dbReference type="InterPro" id="IPR037523">
    <property type="entry name" value="VOC_core"/>
</dbReference>
<gene>
    <name evidence="2" type="ORF">ACFFVD_11675</name>
</gene>
<evidence type="ECO:0000313" key="3">
    <source>
        <dbReference type="Proteomes" id="UP001589700"/>
    </source>
</evidence>
<keyword evidence="3" id="KW-1185">Reference proteome</keyword>
<dbReference type="PANTHER" id="PTHR33993:SF1">
    <property type="entry name" value="GLYOXALASE FAMILY PROTEIN"/>
    <property type="match status" value="1"/>
</dbReference>
<dbReference type="Gene3D" id="3.10.180.10">
    <property type="entry name" value="2,3-Dihydroxybiphenyl 1,2-Dioxygenase, domain 1"/>
    <property type="match status" value="1"/>
</dbReference>
<dbReference type="RefSeq" id="WP_182632684.1">
    <property type="nucleotide sequence ID" value="NZ_JAALDM010000174.1"/>
</dbReference>
<proteinExistence type="predicted"/>
<organism evidence="2 3">
    <name type="scientific">Dietzia aerolata</name>
    <dbReference type="NCBI Taxonomy" id="595984"/>
    <lineage>
        <taxon>Bacteria</taxon>
        <taxon>Bacillati</taxon>
        <taxon>Actinomycetota</taxon>
        <taxon>Actinomycetes</taxon>
        <taxon>Mycobacteriales</taxon>
        <taxon>Dietziaceae</taxon>
        <taxon>Dietzia</taxon>
    </lineage>
</organism>
<dbReference type="SUPFAM" id="SSF54593">
    <property type="entry name" value="Glyoxalase/Bleomycin resistance protein/Dihydroxybiphenyl dioxygenase"/>
    <property type="match status" value="1"/>
</dbReference>
<reference evidence="2 3" key="1">
    <citation type="submission" date="2024-09" db="EMBL/GenBank/DDBJ databases">
        <authorList>
            <person name="Sun Q."/>
            <person name="Mori K."/>
        </authorList>
    </citation>
    <scope>NUCLEOTIDE SEQUENCE [LARGE SCALE GENOMIC DNA]</scope>
    <source>
        <strain evidence="2 3">CCM 7659</strain>
    </source>
</reference>
<dbReference type="Proteomes" id="UP001589700">
    <property type="component" value="Unassembled WGS sequence"/>
</dbReference>
<dbReference type="PROSITE" id="PS51819">
    <property type="entry name" value="VOC"/>
    <property type="match status" value="1"/>
</dbReference>
<evidence type="ECO:0000259" key="1">
    <source>
        <dbReference type="PROSITE" id="PS51819"/>
    </source>
</evidence>
<dbReference type="InterPro" id="IPR052164">
    <property type="entry name" value="Anthracycline_SecMetBiosynth"/>
</dbReference>
<name>A0ABV5JRR9_9ACTN</name>
<feature type="domain" description="VOC" evidence="1">
    <location>
        <begin position="7"/>
        <end position="114"/>
    </location>
</feature>
<dbReference type="InterPro" id="IPR004360">
    <property type="entry name" value="Glyas_Fos-R_dOase_dom"/>
</dbReference>
<accession>A0ABV5JRR9</accession>
<comment type="caution">
    <text evidence="2">The sequence shown here is derived from an EMBL/GenBank/DDBJ whole genome shotgun (WGS) entry which is preliminary data.</text>
</comment>